<keyword evidence="2" id="KW-0479">Metal-binding</keyword>
<proteinExistence type="inferred from homology"/>
<dbReference type="PANTHER" id="PTHR42978:SF6">
    <property type="entry name" value="QUORUM-QUENCHING LACTONASE YTNP-RELATED"/>
    <property type="match status" value="1"/>
</dbReference>
<feature type="domain" description="Metallo-beta-lactamase" evidence="5">
    <location>
        <begin position="59"/>
        <end position="273"/>
    </location>
</feature>
<evidence type="ECO:0000256" key="4">
    <source>
        <dbReference type="ARBA" id="ARBA00022833"/>
    </source>
</evidence>
<dbReference type="SMART" id="SM00849">
    <property type="entry name" value="Lactamase_B"/>
    <property type="match status" value="1"/>
</dbReference>
<evidence type="ECO:0000256" key="1">
    <source>
        <dbReference type="ARBA" id="ARBA00007749"/>
    </source>
</evidence>
<dbReference type="CDD" id="cd16277">
    <property type="entry name" value="metallo-hydrolase-like_MBL-fold"/>
    <property type="match status" value="1"/>
</dbReference>
<dbReference type="InterPro" id="IPR001279">
    <property type="entry name" value="Metallo-B-lactamas"/>
</dbReference>
<sequence length="300" mass="32810">MREIALGDVTITRVVEYYGSVEMSPADFFPDVPEQSWRVHEPWLVPDFIEPAANVCVCAIQTWLLRSGGKTILVDTGVGNHKQRPNAPVWHGLETDFLGNLARAGVQPEDVDLVVNTHLHVDHVGWNTRLQDGNWVPTFPNATYLVPRADFDFWNPADGHDPALGSGSENVFADSVAPVFQAGQTLLWEDEHVIDDDLRLFLAPGHTPGSSVLSVESGTDRALLVGDLLHTAAQFVEPDANSCFCENPVAARSTRRRLLSQAADTNTLVLPAHLGGHGGAEVVRDGEKFAIKAWAPFDRI</sequence>
<gene>
    <name evidence="6" type="ORF">E1161_04320</name>
</gene>
<dbReference type="Proteomes" id="UP000294744">
    <property type="component" value="Unassembled WGS sequence"/>
</dbReference>
<name>A0A4R4UXT1_9PSEU</name>
<dbReference type="Gene3D" id="3.60.15.10">
    <property type="entry name" value="Ribonuclease Z/Hydroxyacylglutathione hydrolase-like"/>
    <property type="match status" value="1"/>
</dbReference>
<dbReference type="RefSeq" id="WP_132619808.1">
    <property type="nucleotide sequence ID" value="NZ_SMKV01000004.1"/>
</dbReference>
<accession>A0A4R4UXT1</accession>
<organism evidence="6 7">
    <name type="scientific">Saccharopolyspora aridisoli</name>
    <dbReference type="NCBI Taxonomy" id="2530385"/>
    <lineage>
        <taxon>Bacteria</taxon>
        <taxon>Bacillati</taxon>
        <taxon>Actinomycetota</taxon>
        <taxon>Actinomycetes</taxon>
        <taxon>Pseudonocardiales</taxon>
        <taxon>Pseudonocardiaceae</taxon>
        <taxon>Saccharopolyspora</taxon>
    </lineage>
</organism>
<dbReference type="PANTHER" id="PTHR42978">
    <property type="entry name" value="QUORUM-QUENCHING LACTONASE YTNP-RELATED-RELATED"/>
    <property type="match status" value="1"/>
</dbReference>
<dbReference type="Pfam" id="PF00753">
    <property type="entry name" value="Lactamase_B"/>
    <property type="match status" value="1"/>
</dbReference>
<dbReference type="EMBL" id="SMKV01000004">
    <property type="protein sequence ID" value="TDC95416.1"/>
    <property type="molecule type" value="Genomic_DNA"/>
</dbReference>
<evidence type="ECO:0000313" key="6">
    <source>
        <dbReference type="EMBL" id="TDC95416.1"/>
    </source>
</evidence>
<comment type="caution">
    <text evidence="6">The sequence shown here is derived from an EMBL/GenBank/DDBJ whole genome shotgun (WGS) entry which is preliminary data.</text>
</comment>
<dbReference type="GO" id="GO:0016787">
    <property type="term" value="F:hydrolase activity"/>
    <property type="evidence" value="ECO:0007669"/>
    <property type="project" value="UniProtKB-KW"/>
</dbReference>
<evidence type="ECO:0000256" key="3">
    <source>
        <dbReference type="ARBA" id="ARBA00022801"/>
    </source>
</evidence>
<comment type="similarity">
    <text evidence="1">Belongs to the metallo-beta-lactamase superfamily.</text>
</comment>
<keyword evidence="3 6" id="KW-0378">Hydrolase</keyword>
<evidence type="ECO:0000313" key="7">
    <source>
        <dbReference type="Proteomes" id="UP000294744"/>
    </source>
</evidence>
<protein>
    <submittedName>
        <fullName evidence="6">MBL fold metallo-hydrolase</fullName>
    </submittedName>
</protein>
<dbReference type="AlphaFoldDB" id="A0A4R4UXT1"/>
<dbReference type="GO" id="GO:0046872">
    <property type="term" value="F:metal ion binding"/>
    <property type="evidence" value="ECO:0007669"/>
    <property type="project" value="UniProtKB-KW"/>
</dbReference>
<evidence type="ECO:0000256" key="2">
    <source>
        <dbReference type="ARBA" id="ARBA00022723"/>
    </source>
</evidence>
<dbReference type="OrthoDB" id="5177904at2"/>
<keyword evidence="4" id="KW-0862">Zinc</keyword>
<reference evidence="6 7" key="1">
    <citation type="submission" date="2019-03" db="EMBL/GenBank/DDBJ databases">
        <title>Draft genome sequences of novel Actinobacteria.</title>
        <authorList>
            <person name="Sahin N."/>
            <person name="Ay H."/>
            <person name="Saygin H."/>
        </authorList>
    </citation>
    <scope>NUCLEOTIDE SEQUENCE [LARGE SCALE GENOMIC DNA]</scope>
    <source>
        <strain evidence="6 7">16K404</strain>
    </source>
</reference>
<dbReference type="InterPro" id="IPR051013">
    <property type="entry name" value="MBL_superfamily_lactonases"/>
</dbReference>
<keyword evidence="7" id="KW-1185">Reference proteome</keyword>
<dbReference type="InterPro" id="IPR036866">
    <property type="entry name" value="RibonucZ/Hydroxyglut_hydro"/>
</dbReference>
<evidence type="ECO:0000259" key="5">
    <source>
        <dbReference type="SMART" id="SM00849"/>
    </source>
</evidence>
<dbReference type="SUPFAM" id="SSF56281">
    <property type="entry name" value="Metallo-hydrolase/oxidoreductase"/>
    <property type="match status" value="1"/>
</dbReference>